<dbReference type="AlphaFoldDB" id="V5E3B4"/>
<feature type="chain" id="PRO_5004732160" description="Lipoprotein" evidence="1">
    <location>
        <begin position="23"/>
        <end position="139"/>
    </location>
</feature>
<gene>
    <name evidence="2" type="ORF">MGMO_6c00150</name>
</gene>
<feature type="signal peptide" evidence="1">
    <location>
        <begin position="1"/>
        <end position="22"/>
    </location>
</feature>
<dbReference type="EMBL" id="AYLO01000006">
    <property type="protein sequence ID" value="ESS74041.1"/>
    <property type="molecule type" value="Genomic_DNA"/>
</dbReference>
<protein>
    <recommendedName>
        <fullName evidence="4">Lipoprotein</fullName>
    </recommendedName>
</protein>
<proteinExistence type="predicted"/>
<keyword evidence="1" id="KW-0732">Signal</keyword>
<evidence type="ECO:0008006" key="4">
    <source>
        <dbReference type="Google" id="ProtNLM"/>
    </source>
</evidence>
<comment type="caution">
    <text evidence="2">The sequence shown here is derived from an EMBL/GenBank/DDBJ whole genome shotgun (WGS) entry which is preliminary data.</text>
</comment>
<organism evidence="2 3">
    <name type="scientific">Methyloglobulus morosus KoM1</name>
    <dbReference type="NCBI Taxonomy" id="1116472"/>
    <lineage>
        <taxon>Bacteria</taxon>
        <taxon>Pseudomonadati</taxon>
        <taxon>Pseudomonadota</taxon>
        <taxon>Gammaproteobacteria</taxon>
        <taxon>Methylococcales</taxon>
        <taxon>Methylococcaceae</taxon>
        <taxon>Methyloglobulus</taxon>
    </lineage>
</organism>
<sequence>MYMKKKLLVLLFPLLLVACADKQQYEEVVLEEMKKEQDVKDYKIDPAYMAKCVIDTTYQRMPGFFAFDPDRLQAYRNYSKMLKMSLAQDPQKTLEELRKDFGSPQELAKAHSVYTESIMDCYTAILHEKDPEDQAKTPG</sequence>
<evidence type="ECO:0000256" key="1">
    <source>
        <dbReference type="SAM" id="SignalP"/>
    </source>
</evidence>
<accession>V5E3B4</accession>
<evidence type="ECO:0000313" key="3">
    <source>
        <dbReference type="Proteomes" id="UP000017842"/>
    </source>
</evidence>
<dbReference type="STRING" id="1116472.MGMO_6c00150"/>
<dbReference type="PROSITE" id="PS51257">
    <property type="entry name" value="PROKAR_LIPOPROTEIN"/>
    <property type="match status" value="1"/>
</dbReference>
<name>V5E3B4_9GAMM</name>
<dbReference type="Proteomes" id="UP000017842">
    <property type="component" value="Unassembled WGS sequence"/>
</dbReference>
<keyword evidence="3" id="KW-1185">Reference proteome</keyword>
<evidence type="ECO:0000313" key="2">
    <source>
        <dbReference type="EMBL" id="ESS74041.1"/>
    </source>
</evidence>
<reference evidence="2 3" key="1">
    <citation type="journal article" date="2013" name="Genome Announc.">
        <title>Draft Genome Sequence of the Methanotrophic Gammaproteobacterium Methyloglobulus morosus DSM 22980 Strain KoM1.</title>
        <authorList>
            <person name="Poehlein A."/>
            <person name="Deutzmann J.S."/>
            <person name="Daniel R."/>
            <person name="Simeonova D.D."/>
        </authorList>
    </citation>
    <scope>NUCLEOTIDE SEQUENCE [LARGE SCALE GENOMIC DNA]</scope>
    <source>
        <strain evidence="2 3">KoM1</strain>
    </source>
</reference>
<dbReference type="eggNOG" id="ENOG5034AVD">
    <property type="taxonomic scope" value="Bacteria"/>
</dbReference>